<dbReference type="InterPro" id="IPR016162">
    <property type="entry name" value="Ald_DH_N"/>
</dbReference>
<feature type="region of interest" description="Disordered" evidence="9">
    <location>
        <begin position="471"/>
        <end position="526"/>
    </location>
</feature>
<dbReference type="InterPro" id="IPR016163">
    <property type="entry name" value="Ald_DH_C"/>
</dbReference>
<dbReference type="PANTHER" id="PTHR42862">
    <property type="entry name" value="DELTA-1-PYRROLINE-5-CARBOXYLATE DEHYDROGENASE 1, ISOFORM A-RELATED"/>
    <property type="match status" value="1"/>
</dbReference>
<organism evidence="12 13">
    <name type="scientific">Leucobacter ruminantium</name>
    <dbReference type="NCBI Taxonomy" id="1289170"/>
    <lineage>
        <taxon>Bacteria</taxon>
        <taxon>Bacillati</taxon>
        <taxon>Actinomycetota</taxon>
        <taxon>Actinomycetes</taxon>
        <taxon>Micrococcales</taxon>
        <taxon>Microbacteriaceae</taxon>
        <taxon>Leucobacter</taxon>
    </lineage>
</organism>
<evidence type="ECO:0000256" key="5">
    <source>
        <dbReference type="ARBA" id="ARBA00048142"/>
    </source>
</evidence>
<evidence type="ECO:0000313" key="12">
    <source>
        <dbReference type="EMBL" id="MBO1805582.1"/>
    </source>
</evidence>
<sequence length="1201" mass="129645">MFAAPRRHRRHPERPPVSTNAVRPQDLADQAVELVRRWLREAAEFPVDAAAARLAGVLRDPHGLDFTVGFVDGVVRPEDLGAAAKKLRELTPLTPKFLPAPMRGAIGIGGAVSKPLPGVVVPIARRVLREMVSHLIIDASDAKLGPAIAKIKRDGVRLNINLLGEAILGEFEAERRLAGTHKLLARDDVDYVSIKVSSTVAPHNHWAFDEAVAHIEQQLVPLFERAAAASPQKFINLDMEEYKDLDLTIAVFKRILDRPEFTGLEAGIVLQAYLPDALAAMMDLQEWSAARVGRGGAPVKVRIVKGANLPMEHVDAAIHGWPVATWGSKQASDTSYKAVIDYALTPERVKNVRIGVAGHNLFDVALAWLLAKARGAQQGVEFEMLLGMATGQAEAVKREVGSLLLYTPVVHPEEFDVAIAYLIRRLEEGASQENFMSAVFELNDDRTLFEREQQRFLASLEDLSAITGDGSVETYEVPAPNRRQDRRRYDEVGSAARIESKVEAGRRGEFENTPDTDPDLPGNREWGRGIAERMVDSRLGVELVASSRLDSEEQVDEAIERGIVAADVWQALGADERARILYRAGEVLESRRAELLEVMGSECGKTLDQGDPEVSEAVDFANYYAMLGQQLERVDGAEYRPVKLTAVIPPWNFPVAIPAGGALSALAAGSSVIIKPASNSARSGAVMVEALWEAGVPREVLQLVQFSDRGLGSKLVADPRIDRLILTGAYETAVSFRELRRDLPILAETSGKNAIIVTPNADLDLAARDVAQSAFGHAGQKCSAASLVILVGSVATSRRFRGQLLDAVRSLKVGTPEHLDTQMGTIITAPSGKLLRGLTTLGPSEEWLIEPRPLESDSPLAVDREGATKLWSPGVRDGVQRGSEYHLTEYFGPILGIMTAETLDEAIDMVNEIDYGLTSGLHSLDRDDLALWLDRIQAGNLYVNRGITGAIVRRQSFGGWKKSAIGAGTKAGGPNYLHGLGDWADAPVAAELRAPRPRAARLLQAAQQAGVAGAELDWLRAALGSDAHAWDDEFGIARDASGLGVERNLLRYLPVPVVVRIAADAPVHRAVRAIAAGLAAGSSPIVSTPVALPRPILEALAAEDVDVHFEDAAAWADRVRSLAAQDGPHAGARIRVIAGDSRETEVAAVHETANGKPDIAVYGGEVVSAGRVEMLPHLHEQAVSITAHRFGTPHHLSEGLI</sequence>
<comment type="catalytic activity">
    <reaction evidence="5">
        <text>L-glutamate 5-semialdehyde + NAD(+) + H2O = L-glutamate + NADH + 2 H(+)</text>
        <dbReference type="Rhea" id="RHEA:30235"/>
        <dbReference type="ChEBI" id="CHEBI:15377"/>
        <dbReference type="ChEBI" id="CHEBI:15378"/>
        <dbReference type="ChEBI" id="CHEBI:29985"/>
        <dbReference type="ChEBI" id="CHEBI:57540"/>
        <dbReference type="ChEBI" id="CHEBI:57945"/>
        <dbReference type="ChEBI" id="CHEBI:58066"/>
        <dbReference type="EC" id="1.2.1.88"/>
    </reaction>
</comment>
<comment type="similarity">
    <text evidence="8">Belongs to the aldehyde dehydrogenase family.</text>
</comment>
<evidence type="ECO:0000259" key="10">
    <source>
        <dbReference type="Pfam" id="PF00171"/>
    </source>
</evidence>
<dbReference type="GO" id="GO:0010133">
    <property type="term" value="P:L-proline catabolic process to L-glutamate"/>
    <property type="evidence" value="ECO:0007669"/>
    <property type="project" value="InterPro"/>
</dbReference>
<feature type="active site" evidence="6 7">
    <location>
        <position position="748"/>
    </location>
</feature>
<dbReference type="Gene3D" id="3.40.605.10">
    <property type="entry name" value="Aldehyde Dehydrogenase, Chain A, domain 1"/>
    <property type="match status" value="1"/>
</dbReference>
<dbReference type="EMBL" id="JAGDYL010000015">
    <property type="protein sequence ID" value="MBO1805582.1"/>
    <property type="molecule type" value="Genomic_DNA"/>
</dbReference>
<evidence type="ECO:0000259" key="11">
    <source>
        <dbReference type="Pfam" id="PF01619"/>
    </source>
</evidence>
<evidence type="ECO:0000256" key="2">
    <source>
        <dbReference type="ARBA" id="ARBA00012884"/>
    </source>
</evidence>
<keyword evidence="13" id="KW-1185">Reference proteome</keyword>
<gene>
    <name evidence="12" type="ORF">J4H91_09655</name>
</gene>
<dbReference type="EC" id="1.2.1.88" evidence="2"/>
<feature type="compositionally biased region" description="Basic residues" evidence="9">
    <location>
        <begin position="1"/>
        <end position="12"/>
    </location>
</feature>
<dbReference type="GO" id="GO:0003700">
    <property type="term" value="F:DNA-binding transcription factor activity"/>
    <property type="evidence" value="ECO:0007669"/>
    <property type="project" value="InterPro"/>
</dbReference>
<comment type="caution">
    <text evidence="12">The sequence shown here is derived from an EMBL/GenBank/DDBJ whole genome shotgun (WGS) entry which is preliminary data.</text>
</comment>
<dbReference type="GO" id="GO:0004657">
    <property type="term" value="F:proline dehydrogenase activity"/>
    <property type="evidence" value="ECO:0007669"/>
    <property type="project" value="InterPro"/>
</dbReference>
<proteinExistence type="inferred from homology"/>
<evidence type="ECO:0000313" key="13">
    <source>
        <dbReference type="Proteomes" id="UP000664398"/>
    </source>
</evidence>
<dbReference type="AlphaFoldDB" id="A0A939RWZ8"/>
<dbReference type="SUPFAM" id="SSF53720">
    <property type="entry name" value="ALDH-like"/>
    <property type="match status" value="1"/>
</dbReference>
<feature type="domain" description="Proline dehydrogenase" evidence="11">
    <location>
        <begin position="147"/>
        <end position="437"/>
    </location>
</feature>
<feature type="compositionally biased region" description="Basic and acidic residues" evidence="9">
    <location>
        <begin position="498"/>
        <end position="510"/>
    </location>
</feature>
<dbReference type="Pfam" id="PF01619">
    <property type="entry name" value="Pro_dh"/>
    <property type="match status" value="1"/>
</dbReference>
<evidence type="ECO:0000256" key="7">
    <source>
        <dbReference type="PROSITE-ProRule" id="PRU10007"/>
    </source>
</evidence>
<evidence type="ECO:0000256" key="3">
    <source>
        <dbReference type="ARBA" id="ARBA00023002"/>
    </source>
</evidence>
<dbReference type="InterPro" id="IPR016161">
    <property type="entry name" value="Ald_DH/histidinol_DH"/>
</dbReference>
<dbReference type="InterPro" id="IPR002872">
    <property type="entry name" value="Proline_DH_dom"/>
</dbReference>
<dbReference type="GO" id="GO:0009898">
    <property type="term" value="C:cytoplasmic side of plasma membrane"/>
    <property type="evidence" value="ECO:0007669"/>
    <property type="project" value="TreeGrafter"/>
</dbReference>
<dbReference type="Gene3D" id="3.40.309.10">
    <property type="entry name" value="Aldehyde Dehydrogenase, Chain A, domain 2"/>
    <property type="match status" value="1"/>
</dbReference>
<dbReference type="InterPro" id="IPR015590">
    <property type="entry name" value="Aldehyde_DH_dom"/>
</dbReference>
<dbReference type="Gene3D" id="3.20.20.220">
    <property type="match status" value="1"/>
</dbReference>
<dbReference type="PANTHER" id="PTHR42862:SF1">
    <property type="entry name" value="DELTA-1-PYRROLINE-5-CARBOXYLATE DEHYDROGENASE 2, ISOFORM A-RELATED"/>
    <property type="match status" value="1"/>
</dbReference>
<accession>A0A939RWZ8</accession>
<keyword evidence="3 8" id="KW-0560">Oxidoreductase</keyword>
<name>A0A939RWZ8_9MICO</name>
<dbReference type="InterPro" id="IPR050485">
    <property type="entry name" value="Proline_metab_enzyme"/>
</dbReference>
<dbReference type="PROSITE" id="PS00687">
    <property type="entry name" value="ALDEHYDE_DEHYDR_GLU"/>
    <property type="match status" value="1"/>
</dbReference>
<feature type="active site" evidence="6">
    <location>
        <position position="782"/>
    </location>
</feature>
<feature type="region of interest" description="Disordered" evidence="9">
    <location>
        <begin position="1"/>
        <end position="23"/>
    </location>
</feature>
<protein>
    <recommendedName>
        <fullName evidence="2">L-glutamate gamma-semialdehyde dehydrogenase</fullName>
        <ecNumber evidence="2">1.2.1.88</ecNumber>
    </recommendedName>
</protein>
<evidence type="ECO:0000256" key="6">
    <source>
        <dbReference type="PIRSR" id="PIRSR000197-1"/>
    </source>
</evidence>
<dbReference type="SUPFAM" id="SSF51730">
    <property type="entry name" value="FAD-linked oxidoreductase"/>
    <property type="match status" value="1"/>
</dbReference>
<evidence type="ECO:0000256" key="8">
    <source>
        <dbReference type="RuleBase" id="RU003345"/>
    </source>
</evidence>
<evidence type="ECO:0000256" key="9">
    <source>
        <dbReference type="SAM" id="MobiDB-lite"/>
    </source>
</evidence>
<dbReference type="InterPro" id="IPR016160">
    <property type="entry name" value="Ald_DH_CS_CYS"/>
</dbReference>
<dbReference type="InterPro" id="IPR029510">
    <property type="entry name" value="Ald_DH_CS_GLU"/>
</dbReference>
<comment type="pathway">
    <text evidence="1">Amino-acid degradation; L-proline degradation into L-glutamate; L-glutamate from L-proline: step 2/2.</text>
</comment>
<dbReference type="InterPro" id="IPR025703">
    <property type="entry name" value="Bifunct_PutA"/>
</dbReference>
<reference evidence="12" key="1">
    <citation type="submission" date="2021-03" db="EMBL/GenBank/DDBJ databases">
        <title>Leucobacter chromiisoli sp. nov., isolated from chromium-containing soil of chemical plant.</title>
        <authorList>
            <person name="Xu Z."/>
        </authorList>
    </citation>
    <scope>NUCLEOTIDE SEQUENCE</scope>
    <source>
        <strain evidence="12">A2</strain>
    </source>
</reference>
<evidence type="ECO:0000256" key="1">
    <source>
        <dbReference type="ARBA" id="ARBA00004786"/>
    </source>
</evidence>
<evidence type="ECO:0000256" key="4">
    <source>
        <dbReference type="ARBA" id="ARBA00023027"/>
    </source>
</evidence>
<dbReference type="InterPro" id="IPR029041">
    <property type="entry name" value="FAD-linked_oxidoreductase-like"/>
</dbReference>
<dbReference type="PROSITE" id="PS00070">
    <property type="entry name" value="ALDEHYDE_DEHYDR_CYS"/>
    <property type="match status" value="1"/>
</dbReference>
<dbReference type="PIRSF" id="PIRSF000197">
    <property type="entry name" value="Bifunct_PutA"/>
    <property type="match status" value="1"/>
</dbReference>
<feature type="domain" description="Aldehyde dehydrogenase" evidence="10">
    <location>
        <begin position="544"/>
        <end position="977"/>
    </location>
</feature>
<dbReference type="Pfam" id="PF00171">
    <property type="entry name" value="Aldedh"/>
    <property type="match status" value="1"/>
</dbReference>
<dbReference type="Proteomes" id="UP000664398">
    <property type="component" value="Unassembled WGS sequence"/>
</dbReference>
<dbReference type="GO" id="GO:0003842">
    <property type="term" value="F:L-glutamate gamma-semialdehyde dehydrogenase activity"/>
    <property type="evidence" value="ECO:0007669"/>
    <property type="project" value="UniProtKB-EC"/>
</dbReference>
<keyword evidence="4" id="KW-0520">NAD</keyword>